<proteinExistence type="predicted"/>
<keyword evidence="4" id="KW-1185">Reference proteome</keyword>
<evidence type="ECO:0000313" key="3">
    <source>
        <dbReference type="EMBL" id="MDH7454434.1"/>
    </source>
</evidence>
<keyword evidence="2" id="KW-1133">Transmembrane helix</keyword>
<evidence type="ECO:0008006" key="5">
    <source>
        <dbReference type="Google" id="ProtNLM"/>
    </source>
</evidence>
<dbReference type="EMBL" id="JARYGX010000027">
    <property type="protein sequence ID" value="MDH7454434.1"/>
    <property type="molecule type" value="Genomic_DNA"/>
</dbReference>
<evidence type="ECO:0000256" key="1">
    <source>
        <dbReference type="SAM" id="MobiDB-lite"/>
    </source>
</evidence>
<accession>A0ABT6MVD8</accession>
<feature type="region of interest" description="Disordered" evidence="1">
    <location>
        <begin position="83"/>
        <end position="118"/>
    </location>
</feature>
<reference evidence="3" key="2">
    <citation type="submission" date="2023-04" db="EMBL/GenBank/DDBJ databases">
        <authorList>
            <person name="Sun J.-Q."/>
        </authorList>
    </citation>
    <scope>NUCLEOTIDE SEQUENCE</scope>
    <source>
        <strain evidence="3">CC-YY355</strain>
    </source>
</reference>
<keyword evidence="2" id="KW-0812">Transmembrane</keyword>
<protein>
    <recommendedName>
        <fullName evidence="5">DUF3618 domain-containing protein</fullName>
    </recommendedName>
</protein>
<sequence>MSRLDSISDRVMDLVGQVGDGIRDHMPTRNGTLLRTGAALGAARTGSRVAGHFLRRNPALVVATVIGAGAAWYAVHRYRKKQAAGETLDGQSRRIEPSATARRNSTRRKAAAAQAADE</sequence>
<dbReference type="Proteomes" id="UP001160550">
    <property type="component" value="Unassembled WGS sequence"/>
</dbReference>
<gene>
    <name evidence="3" type="ORF">QF205_15340</name>
</gene>
<organism evidence="3 4">
    <name type="scientific">Luteimonas composti</name>
    <dbReference type="NCBI Taxonomy" id="398257"/>
    <lineage>
        <taxon>Bacteria</taxon>
        <taxon>Pseudomonadati</taxon>
        <taxon>Pseudomonadota</taxon>
        <taxon>Gammaproteobacteria</taxon>
        <taxon>Lysobacterales</taxon>
        <taxon>Lysobacteraceae</taxon>
        <taxon>Luteimonas</taxon>
    </lineage>
</organism>
<comment type="caution">
    <text evidence="3">The sequence shown here is derived from an EMBL/GenBank/DDBJ whole genome shotgun (WGS) entry which is preliminary data.</text>
</comment>
<feature type="transmembrane region" description="Helical" evidence="2">
    <location>
        <begin position="58"/>
        <end position="75"/>
    </location>
</feature>
<evidence type="ECO:0000256" key="2">
    <source>
        <dbReference type="SAM" id="Phobius"/>
    </source>
</evidence>
<keyword evidence="2" id="KW-0472">Membrane</keyword>
<reference evidence="3" key="1">
    <citation type="journal article" date="2007" name="Int. J. Syst. Evol. Microbiol.">
        <title>Luteimonas composti sp. nov., a moderately thermophilic bacterium isolated from food waste.</title>
        <authorList>
            <person name="Young C.C."/>
            <person name="Kampfer P."/>
            <person name="Chen W.M."/>
            <person name="Yen W.S."/>
            <person name="Arun A.B."/>
            <person name="Lai W.A."/>
            <person name="Shen F.T."/>
            <person name="Rekha P.D."/>
            <person name="Lin K.Y."/>
            <person name="Chou J.H."/>
        </authorList>
    </citation>
    <scope>NUCLEOTIDE SEQUENCE</scope>
    <source>
        <strain evidence="3">CC-YY355</strain>
    </source>
</reference>
<dbReference type="RefSeq" id="WP_280943648.1">
    <property type="nucleotide sequence ID" value="NZ_JARYGX010000027.1"/>
</dbReference>
<evidence type="ECO:0000313" key="4">
    <source>
        <dbReference type="Proteomes" id="UP001160550"/>
    </source>
</evidence>
<name>A0ABT6MVD8_9GAMM</name>